<dbReference type="SMART" id="SM00567">
    <property type="entry name" value="EZ_HEAT"/>
    <property type="match status" value="2"/>
</dbReference>
<dbReference type="GO" id="GO:0016491">
    <property type="term" value="F:oxidoreductase activity"/>
    <property type="evidence" value="ECO:0007669"/>
    <property type="project" value="TreeGrafter"/>
</dbReference>
<dbReference type="InterPro" id="IPR011989">
    <property type="entry name" value="ARM-like"/>
</dbReference>
<comment type="caution">
    <text evidence="2">The sequence shown here is derived from an EMBL/GenBank/DDBJ whole genome shotgun (WGS) entry which is preliminary data.</text>
</comment>
<name>X6MPH6_RETFI</name>
<proteinExistence type="predicted"/>
<organism evidence="2 3">
    <name type="scientific">Reticulomyxa filosa</name>
    <dbReference type="NCBI Taxonomy" id="46433"/>
    <lineage>
        <taxon>Eukaryota</taxon>
        <taxon>Sar</taxon>
        <taxon>Rhizaria</taxon>
        <taxon>Retaria</taxon>
        <taxon>Foraminifera</taxon>
        <taxon>Monothalamids</taxon>
        <taxon>Reticulomyxidae</taxon>
        <taxon>Reticulomyxa</taxon>
    </lineage>
</organism>
<dbReference type="EMBL" id="ASPP01018816">
    <property type="protein sequence ID" value="ETO15764.1"/>
    <property type="molecule type" value="Genomic_DNA"/>
</dbReference>
<evidence type="ECO:0000256" key="1">
    <source>
        <dbReference type="SAM" id="MobiDB-lite"/>
    </source>
</evidence>
<protein>
    <submittedName>
        <fullName evidence="2">Deoxyhypusine hydroxylase</fullName>
    </submittedName>
</protein>
<reference evidence="2 3" key="1">
    <citation type="journal article" date="2013" name="Curr. Biol.">
        <title>The Genome of the Foraminiferan Reticulomyxa filosa.</title>
        <authorList>
            <person name="Glockner G."/>
            <person name="Hulsmann N."/>
            <person name="Schleicher M."/>
            <person name="Noegel A.A."/>
            <person name="Eichinger L."/>
            <person name="Gallinger C."/>
            <person name="Pawlowski J."/>
            <person name="Sierra R."/>
            <person name="Euteneuer U."/>
            <person name="Pillet L."/>
            <person name="Moustafa A."/>
            <person name="Platzer M."/>
            <person name="Groth M."/>
            <person name="Szafranski K."/>
            <person name="Schliwa M."/>
        </authorList>
    </citation>
    <scope>NUCLEOTIDE SEQUENCE [LARGE SCALE GENOMIC DNA]</scope>
</reference>
<dbReference type="InterPro" id="IPR004155">
    <property type="entry name" value="PBS_lyase_HEAT"/>
</dbReference>
<dbReference type="PANTHER" id="PTHR12697">
    <property type="entry name" value="PBS LYASE HEAT-LIKE PROTEIN"/>
    <property type="match status" value="1"/>
</dbReference>
<dbReference type="Gene3D" id="1.25.10.10">
    <property type="entry name" value="Leucine-rich Repeat Variant"/>
    <property type="match status" value="1"/>
</dbReference>
<dbReference type="OrthoDB" id="421002at2759"/>
<dbReference type="InterPro" id="IPR016024">
    <property type="entry name" value="ARM-type_fold"/>
</dbReference>
<feature type="region of interest" description="Disordered" evidence="1">
    <location>
        <begin position="1"/>
        <end position="30"/>
    </location>
</feature>
<gene>
    <name evidence="2" type="ORF">RFI_21600</name>
</gene>
<dbReference type="Proteomes" id="UP000023152">
    <property type="component" value="Unassembled WGS sequence"/>
</dbReference>
<sequence>MFSEFLQDSTDQKHATNEDGIHMEENGTKKLTEEEIKQKAKELGDILVSEKESIAKKMRTCFLLKQLGGIHAIEALNGGFASDSSLLKHEICYVMGQMREKESIPFLKKVLINEDKQHACIVRHEAAEAIAAIGIEGDNSIIELFQKYAQDESAPVAQTCQLALDSIKWANENKQFFLNRRIRNFETKKKKKKNKKKKLS</sequence>
<dbReference type="SUPFAM" id="SSF48371">
    <property type="entry name" value="ARM repeat"/>
    <property type="match status" value="1"/>
</dbReference>
<evidence type="ECO:0000313" key="3">
    <source>
        <dbReference type="Proteomes" id="UP000023152"/>
    </source>
</evidence>
<evidence type="ECO:0000313" key="2">
    <source>
        <dbReference type="EMBL" id="ETO15764.1"/>
    </source>
</evidence>
<accession>X6MPH6</accession>
<dbReference type="AlphaFoldDB" id="X6MPH6"/>
<feature type="compositionally biased region" description="Basic and acidic residues" evidence="1">
    <location>
        <begin position="10"/>
        <end position="30"/>
    </location>
</feature>
<dbReference type="PANTHER" id="PTHR12697:SF5">
    <property type="entry name" value="DEOXYHYPUSINE HYDROXYLASE"/>
    <property type="match status" value="1"/>
</dbReference>
<keyword evidence="3" id="KW-1185">Reference proteome</keyword>